<dbReference type="FunFam" id="1.10.10.10:FF:000038">
    <property type="entry name" value="Glycine cleavage system transcriptional activator"/>
    <property type="match status" value="1"/>
</dbReference>
<dbReference type="Gene3D" id="3.40.190.10">
    <property type="entry name" value="Periplasmic binding protein-like II"/>
    <property type="match status" value="2"/>
</dbReference>
<comment type="similarity">
    <text evidence="1">Belongs to the LysR transcriptional regulatory family.</text>
</comment>
<dbReference type="GO" id="GO:0003700">
    <property type="term" value="F:DNA-binding transcription factor activity"/>
    <property type="evidence" value="ECO:0007669"/>
    <property type="project" value="InterPro"/>
</dbReference>
<dbReference type="GO" id="GO:0043565">
    <property type="term" value="F:sequence-specific DNA binding"/>
    <property type="evidence" value="ECO:0007669"/>
    <property type="project" value="TreeGrafter"/>
</dbReference>
<dbReference type="NCBIfam" id="NF008352">
    <property type="entry name" value="PRK11139.1"/>
    <property type="match status" value="1"/>
</dbReference>
<dbReference type="PRINTS" id="PR00039">
    <property type="entry name" value="HTHLYSR"/>
</dbReference>
<dbReference type="OrthoDB" id="5526340at2"/>
<dbReference type="InterPro" id="IPR036390">
    <property type="entry name" value="WH_DNA-bd_sf"/>
</dbReference>
<evidence type="ECO:0000256" key="1">
    <source>
        <dbReference type="ARBA" id="ARBA00009437"/>
    </source>
</evidence>
<dbReference type="InterPro" id="IPR000847">
    <property type="entry name" value="LysR_HTH_N"/>
</dbReference>
<evidence type="ECO:0000313" key="6">
    <source>
        <dbReference type="EMBL" id="OOZ35700.1"/>
    </source>
</evidence>
<dbReference type="PROSITE" id="PS50931">
    <property type="entry name" value="HTH_LYSR"/>
    <property type="match status" value="1"/>
</dbReference>
<dbReference type="CDD" id="cd08432">
    <property type="entry name" value="PBP2_GcdR_TrpI_HvrB_AmpR_like"/>
    <property type="match status" value="1"/>
</dbReference>
<name>A0A1T2KSL8_9GAMM</name>
<gene>
    <name evidence="6" type="ORF">BOW51_10750</name>
</gene>
<sequence>MRRLPPLNALRSFEAAARLGSFNRAAEELFVTPSAVSHQIKSLEAFLGVPLFRRENRRTVLTATGEKYFDAAGHALDEIGIATRRLIASPNTSAVNISVVPAFLTRWLVPRIRDFQELHPDVELRLSASTGLIDFAHSDTDMAIYFGHGEWENVDAHFLKSVTLIPVCSPKLLEETVPLDTPGDLQRHTLLQVADREDEWSRILKKASIVHIADIKSITLSSTSLSISAAMEGAGVALADLSLVERELEYGQLIIPLDIKLETRRAFYLVYQQNRQLTYAMQVFYDWVMEEIQQG</sequence>
<keyword evidence="2" id="KW-0805">Transcription regulation</keyword>
<reference evidence="6 7" key="1">
    <citation type="submission" date="2016-11" db="EMBL/GenBank/DDBJ databases">
        <title>Mixed transmission modes and dynamic genome evolution in an obligate animal-bacterial symbiosis.</title>
        <authorList>
            <person name="Russell S.L."/>
            <person name="Corbett-Detig R.B."/>
            <person name="Cavanaugh C.M."/>
        </authorList>
    </citation>
    <scope>NUCLEOTIDE SEQUENCE [LARGE SCALE GENOMIC DNA]</scope>
    <source>
        <strain evidence="6">Se-Cadez</strain>
    </source>
</reference>
<dbReference type="EMBL" id="MPRJ01000082">
    <property type="protein sequence ID" value="OOZ35700.1"/>
    <property type="molecule type" value="Genomic_DNA"/>
</dbReference>
<dbReference type="AlphaFoldDB" id="A0A1T2KSL8"/>
<accession>A0A1T2KSL8</accession>
<dbReference type="Gene3D" id="1.10.10.10">
    <property type="entry name" value="Winged helix-like DNA-binding domain superfamily/Winged helix DNA-binding domain"/>
    <property type="match status" value="1"/>
</dbReference>
<evidence type="ECO:0000313" key="7">
    <source>
        <dbReference type="Proteomes" id="UP000190896"/>
    </source>
</evidence>
<dbReference type="Pfam" id="PF00126">
    <property type="entry name" value="HTH_1"/>
    <property type="match status" value="1"/>
</dbReference>
<dbReference type="Proteomes" id="UP000190896">
    <property type="component" value="Unassembled WGS sequence"/>
</dbReference>
<dbReference type="Pfam" id="PF03466">
    <property type="entry name" value="LysR_substrate"/>
    <property type="match status" value="1"/>
</dbReference>
<dbReference type="PANTHER" id="PTHR30537">
    <property type="entry name" value="HTH-TYPE TRANSCRIPTIONAL REGULATOR"/>
    <property type="match status" value="1"/>
</dbReference>
<dbReference type="GO" id="GO:0006351">
    <property type="term" value="P:DNA-templated transcription"/>
    <property type="evidence" value="ECO:0007669"/>
    <property type="project" value="TreeGrafter"/>
</dbReference>
<keyword evidence="3" id="KW-0238">DNA-binding</keyword>
<keyword evidence="4" id="KW-0804">Transcription</keyword>
<dbReference type="InterPro" id="IPR036388">
    <property type="entry name" value="WH-like_DNA-bd_sf"/>
</dbReference>
<evidence type="ECO:0000256" key="3">
    <source>
        <dbReference type="ARBA" id="ARBA00023125"/>
    </source>
</evidence>
<keyword evidence="7" id="KW-1185">Reference proteome</keyword>
<dbReference type="InterPro" id="IPR058163">
    <property type="entry name" value="LysR-type_TF_proteobact-type"/>
</dbReference>
<evidence type="ECO:0000256" key="4">
    <source>
        <dbReference type="ARBA" id="ARBA00023163"/>
    </source>
</evidence>
<dbReference type="SUPFAM" id="SSF46785">
    <property type="entry name" value="Winged helix' DNA-binding domain"/>
    <property type="match status" value="1"/>
</dbReference>
<organism evidence="6 7">
    <name type="scientific">Solemya velesiana gill symbiont</name>
    <dbReference type="NCBI Taxonomy" id="1918948"/>
    <lineage>
        <taxon>Bacteria</taxon>
        <taxon>Pseudomonadati</taxon>
        <taxon>Pseudomonadota</taxon>
        <taxon>Gammaproteobacteria</taxon>
        <taxon>sulfur-oxidizing symbionts</taxon>
    </lineage>
</organism>
<feature type="domain" description="HTH lysR-type" evidence="5">
    <location>
        <begin position="5"/>
        <end position="62"/>
    </location>
</feature>
<dbReference type="SUPFAM" id="SSF53850">
    <property type="entry name" value="Periplasmic binding protein-like II"/>
    <property type="match status" value="1"/>
</dbReference>
<dbReference type="PANTHER" id="PTHR30537:SF74">
    <property type="entry name" value="HTH-TYPE TRANSCRIPTIONAL REGULATOR TRPI"/>
    <property type="match status" value="1"/>
</dbReference>
<evidence type="ECO:0000259" key="5">
    <source>
        <dbReference type="PROSITE" id="PS50931"/>
    </source>
</evidence>
<dbReference type="InterPro" id="IPR005119">
    <property type="entry name" value="LysR_subst-bd"/>
</dbReference>
<evidence type="ECO:0000256" key="2">
    <source>
        <dbReference type="ARBA" id="ARBA00023015"/>
    </source>
</evidence>
<proteinExistence type="inferred from homology"/>
<protein>
    <submittedName>
        <fullName evidence="6">Transcriptional regulator</fullName>
    </submittedName>
</protein>
<comment type="caution">
    <text evidence="6">The sequence shown here is derived from an EMBL/GenBank/DDBJ whole genome shotgun (WGS) entry which is preliminary data.</text>
</comment>